<keyword evidence="2" id="KW-0547">Nucleotide-binding</keyword>
<reference evidence="6" key="1">
    <citation type="journal article" date="2019" name="Int. J. Syst. Evol. Microbiol.">
        <title>The Global Catalogue of Microorganisms (GCM) 10K type strain sequencing project: providing services to taxonomists for standard genome sequencing and annotation.</title>
        <authorList>
            <consortium name="The Broad Institute Genomics Platform"/>
            <consortium name="The Broad Institute Genome Sequencing Center for Infectious Disease"/>
            <person name="Wu L."/>
            <person name="Ma J."/>
        </authorList>
    </citation>
    <scope>NUCLEOTIDE SEQUENCE [LARGE SCALE GENOMIC DNA]</scope>
    <source>
        <strain evidence="6">ZS-22-S1</strain>
    </source>
</reference>
<accession>A0ABV9RU12</accession>
<dbReference type="Gene3D" id="3.40.50.300">
    <property type="entry name" value="P-loop containing nucleotide triphosphate hydrolases"/>
    <property type="match status" value="1"/>
</dbReference>
<dbReference type="InterPro" id="IPR027417">
    <property type="entry name" value="P-loop_NTPase"/>
</dbReference>
<evidence type="ECO:0000256" key="2">
    <source>
        <dbReference type="ARBA" id="ARBA00022741"/>
    </source>
</evidence>
<dbReference type="InterPro" id="IPR003593">
    <property type="entry name" value="AAA+_ATPase"/>
</dbReference>
<dbReference type="CDD" id="cd03257">
    <property type="entry name" value="ABC_NikE_OppD_transporters"/>
    <property type="match status" value="1"/>
</dbReference>
<dbReference type="InterPro" id="IPR003439">
    <property type="entry name" value="ABC_transporter-like_ATP-bd"/>
</dbReference>
<evidence type="ECO:0000256" key="3">
    <source>
        <dbReference type="ARBA" id="ARBA00022840"/>
    </source>
</evidence>
<feature type="domain" description="ABC transporter" evidence="4">
    <location>
        <begin position="2"/>
        <end position="249"/>
    </location>
</feature>
<evidence type="ECO:0000256" key="1">
    <source>
        <dbReference type="ARBA" id="ARBA00022448"/>
    </source>
</evidence>
<dbReference type="EMBL" id="JBHSIS010000002">
    <property type="protein sequence ID" value="MFC4852389.1"/>
    <property type="molecule type" value="Genomic_DNA"/>
</dbReference>
<dbReference type="Pfam" id="PF00005">
    <property type="entry name" value="ABC_tran"/>
    <property type="match status" value="1"/>
</dbReference>
<organism evidence="5 6">
    <name type="scientific">Actinophytocola glycyrrhizae</name>
    <dbReference type="NCBI Taxonomy" id="2044873"/>
    <lineage>
        <taxon>Bacteria</taxon>
        <taxon>Bacillati</taxon>
        <taxon>Actinomycetota</taxon>
        <taxon>Actinomycetes</taxon>
        <taxon>Pseudonocardiales</taxon>
        <taxon>Pseudonocardiaceae</taxon>
    </lineage>
</organism>
<name>A0ABV9RU12_9PSEU</name>
<dbReference type="PROSITE" id="PS50893">
    <property type="entry name" value="ABC_TRANSPORTER_2"/>
    <property type="match status" value="1"/>
</dbReference>
<dbReference type="GO" id="GO:0005524">
    <property type="term" value="F:ATP binding"/>
    <property type="evidence" value="ECO:0007669"/>
    <property type="project" value="UniProtKB-KW"/>
</dbReference>
<dbReference type="SUPFAM" id="SSF52540">
    <property type="entry name" value="P-loop containing nucleoside triphosphate hydrolases"/>
    <property type="match status" value="1"/>
</dbReference>
<keyword evidence="6" id="KW-1185">Reference proteome</keyword>
<sequence>MLRLTGVSKTYRTGAFGRGTTHAVRNVSFELRPGEVTSLIGESGSGKSTIGRMVLRLTRPTAGTITFGDTDVGRLSGAGLKEYYRHVQGVFQDPFSTFNPIFRADRVFAMIRQSYFPSARDEEWRERVAEVVASVNLNPDLVLGKYPHQLSGGQLQRLLVARALLLDLRLLVADEIISMLDASTRIDVLNLLADLKERGLAVLFVTHDLSLGNYLSDQTVILRRGAVVERGDTEKVFGDPRHPYTRTLLASVPRLGTRWDDLPVPEADSHECDAPPEEVEDGHFVACFGTDSVHHGRKSESV</sequence>
<evidence type="ECO:0000313" key="6">
    <source>
        <dbReference type="Proteomes" id="UP001595859"/>
    </source>
</evidence>
<dbReference type="SMART" id="SM00382">
    <property type="entry name" value="AAA"/>
    <property type="match status" value="1"/>
</dbReference>
<evidence type="ECO:0000313" key="5">
    <source>
        <dbReference type="EMBL" id="MFC4852389.1"/>
    </source>
</evidence>
<dbReference type="InterPro" id="IPR017871">
    <property type="entry name" value="ABC_transporter-like_CS"/>
</dbReference>
<protein>
    <submittedName>
        <fullName evidence="5">ATP-binding cassette domain-containing protein</fullName>
    </submittedName>
</protein>
<dbReference type="PANTHER" id="PTHR43230">
    <property type="entry name" value="ABC-TYPE DIPEPTIDE/OLIGOPEPTIDE TRANSPORT SYSTEM, ATPASE COMPONENT"/>
    <property type="match status" value="1"/>
</dbReference>
<dbReference type="Proteomes" id="UP001595859">
    <property type="component" value="Unassembled WGS sequence"/>
</dbReference>
<keyword evidence="3 5" id="KW-0067">ATP-binding</keyword>
<dbReference type="PROSITE" id="PS00211">
    <property type="entry name" value="ABC_TRANSPORTER_1"/>
    <property type="match status" value="1"/>
</dbReference>
<dbReference type="PANTHER" id="PTHR43230:SF3">
    <property type="entry name" value="ABC-TYPE DIPEPTIDE_OLIGOPEPTIDE TRANSPORT SYSTEM, ATPASE COMPONENT"/>
    <property type="match status" value="1"/>
</dbReference>
<dbReference type="RefSeq" id="WP_378054059.1">
    <property type="nucleotide sequence ID" value="NZ_JBHSIS010000002.1"/>
</dbReference>
<keyword evidence="1" id="KW-0813">Transport</keyword>
<gene>
    <name evidence="5" type="ORF">ACFPCV_02655</name>
</gene>
<proteinExistence type="predicted"/>
<comment type="caution">
    <text evidence="5">The sequence shown here is derived from an EMBL/GenBank/DDBJ whole genome shotgun (WGS) entry which is preliminary data.</text>
</comment>
<dbReference type="Pfam" id="PF08352">
    <property type="entry name" value="oligo_HPY"/>
    <property type="match status" value="1"/>
</dbReference>
<evidence type="ECO:0000259" key="4">
    <source>
        <dbReference type="PROSITE" id="PS50893"/>
    </source>
</evidence>
<dbReference type="InterPro" id="IPR013563">
    <property type="entry name" value="Oligopep_ABC_C"/>
</dbReference>